<keyword evidence="2" id="KW-1185">Reference proteome</keyword>
<comment type="caution">
    <text evidence="1">The sequence shown here is derived from an EMBL/GenBank/DDBJ whole genome shotgun (WGS) entry which is preliminary data.</text>
</comment>
<name>A0ACC1LDN8_9FUNG</name>
<accession>A0ACC1LDN8</accession>
<evidence type="ECO:0000313" key="1">
    <source>
        <dbReference type="EMBL" id="KAJ2805641.1"/>
    </source>
</evidence>
<dbReference type="EMBL" id="JANBUP010001453">
    <property type="protein sequence ID" value="KAJ2805641.1"/>
    <property type="molecule type" value="Genomic_DNA"/>
</dbReference>
<dbReference type="Proteomes" id="UP001140096">
    <property type="component" value="Unassembled WGS sequence"/>
</dbReference>
<sequence length="326" mass="36431">MSRGFDDFNRAFMISAPGFDGPVRQRDEAGAHWHRTDIVRLRHHPCLRLPSDPPLRDNEKQESGFDVLPAERGLLIQNDSGIAMIEVWVNDEYRNHREYTAENLERRRNGSLPAGQDEMATEFPREILVDMDTWSGWAGGWTKSDKVQLVLTSRATATDTLDNVNDLLHKGTRHDQDGNIVFSSNQLGKGEMQGSEKFEAWFSGKDMRCSAPKLLSIEIHAGDMLDGFVLHMDDGSARKVGKCKGGKRSVLPIDPDDDLDHIVVNSGWWIDGLEFVTRNGLASGWKGSSGGGRHIVKPPLGYCWMGITGSGADWLDSLTMHYAKRK</sequence>
<protein>
    <submittedName>
        <fullName evidence="1">Uncharacterized protein</fullName>
    </submittedName>
</protein>
<evidence type="ECO:0000313" key="2">
    <source>
        <dbReference type="Proteomes" id="UP001140096"/>
    </source>
</evidence>
<organism evidence="1 2">
    <name type="scientific">Coemansia furcata</name>
    <dbReference type="NCBI Taxonomy" id="417177"/>
    <lineage>
        <taxon>Eukaryota</taxon>
        <taxon>Fungi</taxon>
        <taxon>Fungi incertae sedis</taxon>
        <taxon>Zoopagomycota</taxon>
        <taxon>Kickxellomycotina</taxon>
        <taxon>Kickxellomycetes</taxon>
        <taxon>Kickxellales</taxon>
        <taxon>Kickxellaceae</taxon>
        <taxon>Coemansia</taxon>
    </lineage>
</organism>
<proteinExistence type="predicted"/>
<reference evidence="1" key="1">
    <citation type="submission" date="2022-07" db="EMBL/GenBank/DDBJ databases">
        <title>Phylogenomic reconstructions and comparative analyses of Kickxellomycotina fungi.</title>
        <authorList>
            <person name="Reynolds N.K."/>
            <person name="Stajich J.E."/>
            <person name="Barry K."/>
            <person name="Grigoriev I.V."/>
            <person name="Crous P."/>
            <person name="Smith M.E."/>
        </authorList>
    </citation>
    <scope>NUCLEOTIDE SEQUENCE</scope>
    <source>
        <strain evidence="1">CBS 102833</strain>
    </source>
</reference>
<gene>
    <name evidence="1" type="ORF">H4S07_003971</name>
</gene>